<comment type="caution">
    <text evidence="2">The sequence shown here is derived from an EMBL/GenBank/DDBJ whole genome shotgun (WGS) entry which is preliminary data.</text>
</comment>
<dbReference type="Proteomes" id="UP001575181">
    <property type="component" value="Unassembled WGS sequence"/>
</dbReference>
<keyword evidence="2" id="KW-0969">Cilium</keyword>
<dbReference type="InterPro" id="IPR005186">
    <property type="entry name" value="FlaG"/>
</dbReference>
<dbReference type="EMBL" id="JBGUAW010000007">
    <property type="protein sequence ID" value="MFA9461488.1"/>
    <property type="molecule type" value="Genomic_DNA"/>
</dbReference>
<protein>
    <submittedName>
        <fullName evidence="2">Flagellar protein FlaG</fullName>
    </submittedName>
</protein>
<name>A0ABV4TVX5_9GAMM</name>
<evidence type="ECO:0000256" key="1">
    <source>
        <dbReference type="SAM" id="MobiDB-lite"/>
    </source>
</evidence>
<sequence>MPNFQPAQGGGENHSGAPAKPSGEGDSGPGASRQEGKEEQRPKAASLDEESLKEVQKRINEALDKLRFNLNFSIDREVDELVVKVVDPDTREVVREIPPEEMRELAKRMEEVTGILLDERR</sequence>
<accession>A0ABV4TVX5</accession>
<proteinExistence type="predicted"/>
<organism evidence="2 3">
    <name type="scientific">Thiohalorhabdus methylotrophus</name>
    <dbReference type="NCBI Taxonomy" id="3242694"/>
    <lineage>
        <taxon>Bacteria</taxon>
        <taxon>Pseudomonadati</taxon>
        <taxon>Pseudomonadota</taxon>
        <taxon>Gammaproteobacteria</taxon>
        <taxon>Thiohalorhabdales</taxon>
        <taxon>Thiohalorhabdaceae</taxon>
        <taxon>Thiohalorhabdus</taxon>
    </lineage>
</organism>
<keyword evidence="2" id="KW-0966">Cell projection</keyword>
<keyword evidence="2" id="KW-0282">Flagellum</keyword>
<evidence type="ECO:0000313" key="2">
    <source>
        <dbReference type="EMBL" id="MFA9461488.1"/>
    </source>
</evidence>
<dbReference type="SUPFAM" id="SSF160214">
    <property type="entry name" value="FlaG-like"/>
    <property type="match status" value="1"/>
</dbReference>
<reference evidence="2 3" key="1">
    <citation type="submission" date="2024-08" db="EMBL/GenBank/DDBJ databases">
        <title>Whole-genome sequencing of halo(alkali)philic microorganisms from hypersaline lakes.</title>
        <authorList>
            <person name="Sorokin D.Y."/>
            <person name="Merkel A.Y."/>
            <person name="Messina E."/>
            <person name="Yakimov M."/>
        </authorList>
    </citation>
    <scope>NUCLEOTIDE SEQUENCE [LARGE SCALE GENOMIC DNA]</scope>
    <source>
        <strain evidence="2 3">Cl-TMA</strain>
    </source>
</reference>
<dbReference type="PANTHER" id="PTHR37166">
    <property type="entry name" value="PROTEIN FLAG"/>
    <property type="match status" value="1"/>
</dbReference>
<feature type="region of interest" description="Disordered" evidence="1">
    <location>
        <begin position="1"/>
        <end position="52"/>
    </location>
</feature>
<dbReference type="InterPro" id="IPR035924">
    <property type="entry name" value="FlaG-like_sf"/>
</dbReference>
<dbReference type="Pfam" id="PF03646">
    <property type="entry name" value="FlaG"/>
    <property type="match status" value="1"/>
</dbReference>
<evidence type="ECO:0000313" key="3">
    <source>
        <dbReference type="Proteomes" id="UP001575181"/>
    </source>
</evidence>
<dbReference type="Gene3D" id="3.30.160.170">
    <property type="entry name" value="FlaG-like"/>
    <property type="match status" value="1"/>
</dbReference>
<keyword evidence="3" id="KW-1185">Reference proteome</keyword>
<dbReference type="RefSeq" id="WP_373656275.1">
    <property type="nucleotide sequence ID" value="NZ_JBGUAW010000007.1"/>
</dbReference>
<dbReference type="PANTHER" id="PTHR37166:SF1">
    <property type="entry name" value="PROTEIN FLAG"/>
    <property type="match status" value="1"/>
</dbReference>
<gene>
    <name evidence="2" type="ORF">ACERLL_11690</name>
</gene>